<evidence type="ECO:0000256" key="1">
    <source>
        <dbReference type="SAM" id="MobiDB-lite"/>
    </source>
</evidence>
<evidence type="ECO:0000313" key="3">
    <source>
        <dbReference type="EMBL" id="CRG95481.1"/>
    </source>
</evidence>
<sequence length="514" mass="58813">MKSSKILYFLNIFLLINLITSRFGESAEGGRLRDELPILDMSLENIDFNYDPNNSQFDIEESALKFLYGKTPNPFNDYCLFIKEAINCTTFIYQHCDSNKKELMIKDVDKLKDYARKFLLVGKKEYMDLEVENLFLHFLCELNIKKLKEQSEKDSKKRRETVNILMEIHHNLTAYNDFWRKNMSKIRRDFTNESSFSNFTPKELEYLWVSLYKVMLLKYITSRLSTLEMFKSLLEKQEGLIKFMIAGNFNPIEKKHIEDSIADEYEKFKRRSDKNKIKSTINIKTEEEESNSSFKSLKKSSELETSDHLTEASSLETEIPGSCSASYLSSVLEILPIIDNNEDSILFLNFALESMETLEDPDNSLDTENKTETSLPFPSKDKNQESPLSFDLTSKCESKENLSEQHESSLEILDEEKKSETSTTASLSEFLKIPISLSKGQPKLEYGETSCSIEGSVCAENLDIEGESSSIEILATKSGESSINLDEENSSFSFLESSKASSASNLNLEGDSKS</sequence>
<evidence type="ECO:0000313" key="4">
    <source>
        <dbReference type="Proteomes" id="UP000220797"/>
    </source>
</evidence>
<reference evidence="3" key="1">
    <citation type="submission" date="2015-04" db="EMBL/GenBank/DDBJ databases">
        <authorList>
            <consortium name="Pathogen Informatics"/>
        </authorList>
    </citation>
    <scope>NUCLEOTIDE SEQUENCE [LARGE SCALE GENOMIC DNA]</scope>
    <source>
        <strain evidence="3">8A</strain>
    </source>
</reference>
<gene>
    <name evidence="3" type="ORF">PGAL8A_00268300</name>
</gene>
<keyword evidence="4" id="KW-1185">Reference proteome</keyword>
<keyword evidence="2" id="KW-0732">Signal</keyword>
<dbReference type="GeneID" id="39731213"/>
<dbReference type="OMA" id="NILMEIH"/>
<dbReference type="Proteomes" id="UP000220797">
    <property type="component" value="Unassembled WGS sequence"/>
</dbReference>
<name>A0A1J1GSN3_PLAGA</name>
<dbReference type="VEuPathDB" id="PlasmoDB:PGAL8A_00268300"/>
<accession>A0A1J1GSN3</accession>
<feature type="signal peptide" evidence="2">
    <location>
        <begin position="1"/>
        <end position="26"/>
    </location>
</feature>
<feature type="compositionally biased region" description="Basic and acidic residues" evidence="1">
    <location>
        <begin position="394"/>
        <end position="420"/>
    </location>
</feature>
<feature type="chain" id="PRO_5009618938" description="Plasmodium RESA N-terminal domain-containing protein" evidence="2">
    <location>
        <begin position="27"/>
        <end position="514"/>
    </location>
</feature>
<feature type="region of interest" description="Disordered" evidence="1">
    <location>
        <begin position="359"/>
        <end position="424"/>
    </location>
</feature>
<evidence type="ECO:0000256" key="2">
    <source>
        <dbReference type="SAM" id="SignalP"/>
    </source>
</evidence>
<proteinExistence type="predicted"/>
<evidence type="ECO:0008006" key="5">
    <source>
        <dbReference type="Google" id="ProtNLM"/>
    </source>
</evidence>
<protein>
    <recommendedName>
        <fullName evidence="5">Plasmodium RESA N-terminal domain-containing protein</fullName>
    </recommendedName>
</protein>
<dbReference type="RefSeq" id="XP_028528290.1">
    <property type="nucleotide sequence ID" value="XM_028671660.1"/>
</dbReference>
<comment type="caution">
    <text evidence="3">The sequence shown here is derived from an EMBL/GenBank/DDBJ whole genome shotgun (WGS) entry which is preliminary data.</text>
</comment>
<dbReference type="AlphaFoldDB" id="A0A1J1GSN3"/>
<organism evidence="3 4">
    <name type="scientific">Plasmodium gallinaceum</name>
    <dbReference type="NCBI Taxonomy" id="5849"/>
    <lineage>
        <taxon>Eukaryota</taxon>
        <taxon>Sar</taxon>
        <taxon>Alveolata</taxon>
        <taxon>Apicomplexa</taxon>
        <taxon>Aconoidasida</taxon>
        <taxon>Haemosporida</taxon>
        <taxon>Plasmodiidae</taxon>
        <taxon>Plasmodium</taxon>
        <taxon>Plasmodium (Haemamoeba)</taxon>
    </lineage>
</organism>
<dbReference type="EMBL" id="CVMV01000037">
    <property type="protein sequence ID" value="CRG95481.1"/>
    <property type="molecule type" value="Genomic_DNA"/>
</dbReference>